<dbReference type="InterPro" id="IPR021850">
    <property type="entry name" value="Symplekin/Pta1"/>
</dbReference>
<feature type="domain" description="Symplekin C-terminal" evidence="7">
    <location>
        <begin position="1047"/>
        <end position="1225"/>
    </location>
</feature>
<dbReference type="InterPro" id="IPR022075">
    <property type="entry name" value="Symplekin_C"/>
</dbReference>
<sequence length="1648" mass="186079">MATNLRRSTAAQFFEDEDTAVAETMSTYDRVVELINQASLLQKDVQRIGNLKQVQELIINKDPNLLDNFLDEMLAFQTDKSSDVRRFIIGFMEEACKRDPEILSKIVSNLNILLQDDNIQVQKKVILSMIQLYKVALQWLCKSKIITETMDQTWQFLVRIKDRIVDLMDSENDGIRTHAIKFIEALVVTLSAKTEDSEIPKKSESDISLDQIDEKHKYLKFKKLEEEGNKALDALLEYQASAHISSVNLMACMGSLTSIAKQRPQFMSRVVQAFESLHVNLPPTLAKSQVNSVRKNMKMQLLILLKHPGCVEYHPQVTTLLTDLGATQMEVVKAMPKIDENRKRKLEAGQQQAKKAKMETKIEDDDVDETPFVTLGGGKQQTTTSQQSAIDVTAEELVPRLNPHNVADLVLLSMVMLPDTLPASFQATYTPIAAAGTQAQIKHMSRLLATQLVAAGYGHGFTEAKKLQEKDKASSSAAADVEEEDEDQAPSPKHTIQTLVGGSTAAGVKEDKEATKSIFLPPLPAVAPKKTPGGLRQFKLASVTKPLKPEQLDDMAASAITRILRADKQSMSSGILQSRNKLLAGLVAQFGGELKTMLIDYIFEDLRNRSDLAFAWLYQEYANYQGYTVTSGEKKSSHAYDECLTRLLTGLLNRPDQKEGLFSRLLLEAPSITDNAVHVLKKYCQDESRVYLGMSTVRDLVLRRPNQKMKFLNALLDFTSHEKPEVRNIATRVTKKLYERPDLREHIEQHALTHLRYLTQPRPPAKLFGPNTGRPEYQDVWTDDNAKLCLYLYLGILPVNDALIHELALVYTATSPDIKRTIFRVLETPVKAMGMQSPELLLMVENCPKGAETLVTRIIHILTDKAAPSPELVERVRDLYHKRVSDVRFLIPVLNGLTKVIYVRFLIPVLNGLTKVIYVRFLIPVLNGLTKVIYVRFLIPVLNGLTKVIYVRFLIPVLNGLTKVIYVRFLIPVLNGLTKVIYVRFLIPVLNGLTKVIYVRFLIPVLNGLTKVIYVRFLIPVLNGLTKVIYVRFLIPVLNGLTKVIYVRFLIPVLNGLTKKEVLGALPKLIKLNPVVVKEVFNRLLGVGISAETDYSSPLTPDELLISLHNIDPDKCDMKTVIKATNLCFAEKTIYTQEILAVVMQKLMEQSPLPTLLMRTVIQSLTMYPKLIGFIMNILQRLITKQVWKQRKVWEGFVKCCQRTKPQSFQVLLQLPAPQLKNAFEVSPDLREPLLHHVQALTPHQRAHIPKAISAILERDPLEEQRAAEAKAKAEQERIDAERKEAEEREKERLFKQKLEEERQKQMRIQQEKALKATSEAQPPAPGEPVPQPQGQAISVLGGQAISVLGQSFHRPPPPSVRTQSAPSVKTQPIPSVKTQPSSVTKTVPPVTATATETTTQHTVSAPPASNPSTSLVKSEEKQEPSNEGMEKEENEGKEKQEKERMEKEKLARQKIEKDKIEKEMKEAEQKRLEKEMQDQKAREQLEKERLQKEKQEMERKDREVKAQLEKERQENEKKAMELLEKERQQKEEEEKAKSVREQLDQKRADQAEKGEAVVKETEEVVAKETEEVVAKETEEVVAKETEEDMETEDSQETEPGEEGEAKDDKPSPVVGRGRGRGRGGKKKTAAAAPVRKSTRQKKTKADD</sequence>
<keyword evidence="5" id="KW-1133">Transmembrane helix</keyword>
<dbReference type="RefSeq" id="XP_023931847.1">
    <property type="nucleotide sequence ID" value="XM_024076079.1"/>
</dbReference>
<dbReference type="STRING" id="7574.A0A2R2MPA4"/>
<feature type="transmembrane region" description="Helical" evidence="5">
    <location>
        <begin position="1029"/>
        <end position="1051"/>
    </location>
</feature>
<gene>
    <name evidence="9" type="primary">LOC106181495</name>
</gene>
<feature type="compositionally biased region" description="Pro residues" evidence="4">
    <location>
        <begin position="1323"/>
        <end position="1332"/>
    </location>
</feature>
<reference evidence="9" key="1">
    <citation type="submission" date="2025-08" db="UniProtKB">
        <authorList>
            <consortium name="RefSeq"/>
        </authorList>
    </citation>
    <scope>IDENTIFICATION</scope>
    <source>
        <tissue evidence="9">Gonads</tissue>
    </source>
</reference>
<comment type="subcellular location">
    <subcellularLocation>
        <location evidence="1">Nucleus</location>
    </subcellularLocation>
</comment>
<evidence type="ECO:0000259" key="6">
    <source>
        <dbReference type="Pfam" id="PF11935"/>
    </source>
</evidence>
<keyword evidence="5" id="KW-0812">Transmembrane</keyword>
<organism evidence="8 9">
    <name type="scientific">Lingula anatina</name>
    <name type="common">Brachiopod</name>
    <name type="synonym">Lingula unguis</name>
    <dbReference type="NCBI Taxonomy" id="7574"/>
    <lineage>
        <taxon>Eukaryota</taxon>
        <taxon>Metazoa</taxon>
        <taxon>Spiralia</taxon>
        <taxon>Lophotrochozoa</taxon>
        <taxon>Brachiopoda</taxon>
        <taxon>Linguliformea</taxon>
        <taxon>Lingulata</taxon>
        <taxon>Lingulida</taxon>
        <taxon>Linguloidea</taxon>
        <taxon>Lingulidae</taxon>
        <taxon>Lingula</taxon>
    </lineage>
</organism>
<dbReference type="CDD" id="cd22265">
    <property type="entry name" value="UDM1_RNF168"/>
    <property type="match status" value="1"/>
</dbReference>
<dbReference type="InParanoid" id="A0A2R2MPA4"/>
<name>A0A2R2MPA4_LINAN</name>
<dbReference type="OrthoDB" id="331600at2759"/>
<dbReference type="PANTHER" id="PTHR15245">
    <property type="entry name" value="SYMPLEKIN-RELATED"/>
    <property type="match status" value="1"/>
</dbReference>
<evidence type="ECO:0000256" key="4">
    <source>
        <dbReference type="SAM" id="MobiDB-lite"/>
    </source>
</evidence>
<feature type="compositionally biased region" description="Basic and acidic residues" evidence="4">
    <location>
        <begin position="1418"/>
        <end position="1585"/>
    </location>
</feature>
<dbReference type="Pfam" id="PF12295">
    <property type="entry name" value="Symplekin_C"/>
    <property type="match status" value="1"/>
</dbReference>
<dbReference type="GO" id="GO:0005847">
    <property type="term" value="C:mRNA cleavage and polyadenylation specificity factor complex"/>
    <property type="evidence" value="ECO:0007669"/>
    <property type="project" value="TreeGrafter"/>
</dbReference>
<protein>
    <submittedName>
        <fullName evidence="9">Symplekin</fullName>
    </submittedName>
</protein>
<feature type="compositionally biased region" description="Acidic residues" evidence="4">
    <location>
        <begin position="1586"/>
        <end position="1606"/>
    </location>
</feature>
<keyword evidence="2" id="KW-0507">mRNA processing</keyword>
<dbReference type="InterPro" id="IPR016024">
    <property type="entry name" value="ARM-type_fold"/>
</dbReference>
<keyword evidence="5" id="KW-0472">Membrane</keyword>
<dbReference type="KEGG" id="lak:106181495"/>
<feature type="compositionally biased region" description="Basic residues" evidence="4">
    <location>
        <begin position="1637"/>
        <end position="1648"/>
    </location>
</feature>
<dbReference type="FunCoup" id="A0A2R2MPA4">
    <property type="interactions" value="2626"/>
</dbReference>
<evidence type="ECO:0000313" key="8">
    <source>
        <dbReference type="Proteomes" id="UP000085678"/>
    </source>
</evidence>
<feature type="transmembrane region" description="Helical" evidence="5">
    <location>
        <begin position="965"/>
        <end position="985"/>
    </location>
</feature>
<accession>A0A2R2MPA4</accession>
<dbReference type="PANTHER" id="PTHR15245:SF20">
    <property type="entry name" value="SYMPLEKIN"/>
    <property type="match status" value="1"/>
</dbReference>
<evidence type="ECO:0000313" key="9">
    <source>
        <dbReference type="RefSeq" id="XP_023931847.1"/>
    </source>
</evidence>
<dbReference type="InterPro" id="IPR011989">
    <property type="entry name" value="ARM-like"/>
</dbReference>
<feature type="compositionally biased region" description="Polar residues" evidence="4">
    <location>
        <begin position="1361"/>
        <end position="1378"/>
    </location>
</feature>
<dbReference type="Proteomes" id="UP000085678">
    <property type="component" value="Unplaced"/>
</dbReference>
<feature type="compositionally biased region" description="Basic and acidic residues" evidence="4">
    <location>
        <begin position="1264"/>
        <end position="1315"/>
    </location>
</feature>
<keyword evidence="3" id="KW-0539">Nucleus</keyword>
<feature type="region of interest" description="Disordered" evidence="4">
    <location>
        <begin position="1264"/>
        <end position="1648"/>
    </location>
</feature>
<dbReference type="Pfam" id="PF11935">
    <property type="entry name" value="SYMPK_PTA1_N"/>
    <property type="match status" value="1"/>
</dbReference>
<feature type="transmembrane region" description="Helical" evidence="5">
    <location>
        <begin position="997"/>
        <end position="1017"/>
    </location>
</feature>
<feature type="region of interest" description="Disordered" evidence="4">
    <location>
        <begin position="467"/>
        <end position="500"/>
    </location>
</feature>
<evidence type="ECO:0000259" key="7">
    <source>
        <dbReference type="Pfam" id="PF12295"/>
    </source>
</evidence>
<dbReference type="Gene3D" id="1.25.10.10">
    <property type="entry name" value="Leucine-rich Repeat Variant"/>
    <property type="match status" value="1"/>
</dbReference>
<evidence type="ECO:0000256" key="3">
    <source>
        <dbReference type="ARBA" id="ARBA00023242"/>
    </source>
</evidence>
<proteinExistence type="predicted"/>
<feature type="transmembrane region" description="Helical" evidence="5">
    <location>
        <begin position="933"/>
        <end position="953"/>
    </location>
</feature>
<dbReference type="SUPFAM" id="SSF48371">
    <property type="entry name" value="ARM repeat"/>
    <property type="match status" value="2"/>
</dbReference>
<evidence type="ECO:0000256" key="1">
    <source>
        <dbReference type="ARBA" id="ARBA00004123"/>
    </source>
</evidence>
<dbReference type="GO" id="GO:0006397">
    <property type="term" value="P:mRNA processing"/>
    <property type="evidence" value="ECO:0007669"/>
    <property type="project" value="UniProtKB-KW"/>
</dbReference>
<keyword evidence="8" id="KW-1185">Reference proteome</keyword>
<evidence type="ECO:0000256" key="5">
    <source>
        <dbReference type="SAM" id="Phobius"/>
    </source>
</evidence>
<evidence type="ECO:0000256" key="2">
    <source>
        <dbReference type="ARBA" id="ARBA00022664"/>
    </source>
</evidence>
<dbReference type="GeneID" id="106181495"/>
<feature type="domain" description="Symplekin/Pta1 N-terminal" evidence="6">
    <location>
        <begin position="119"/>
        <end position="344"/>
    </location>
</feature>
<feature type="compositionally biased region" description="Low complexity" evidence="4">
    <location>
        <begin position="1379"/>
        <end position="1406"/>
    </location>
</feature>
<dbReference type="InterPro" id="IPR032460">
    <property type="entry name" value="Symplekin/Pta1_N"/>
</dbReference>
<feature type="compositionally biased region" description="Basic residues" evidence="4">
    <location>
        <begin position="1618"/>
        <end position="1629"/>
    </location>
</feature>